<keyword evidence="1" id="KW-0472">Membrane</keyword>
<dbReference type="AlphaFoldDB" id="A0A0F9HV30"/>
<feature type="transmembrane region" description="Helical" evidence="1">
    <location>
        <begin position="60"/>
        <end position="77"/>
    </location>
</feature>
<evidence type="ECO:0000313" key="2">
    <source>
        <dbReference type="EMBL" id="KKM19261.1"/>
    </source>
</evidence>
<feature type="transmembrane region" description="Helical" evidence="1">
    <location>
        <begin position="21"/>
        <end position="40"/>
    </location>
</feature>
<proteinExistence type="predicted"/>
<sequence length="145" mass="17295">MSIMNNENLGLFQIKTTLKGIYFAFSLFLFFFIGRILKILPDSFEDLFNSDNNTEYIEEIILFVTFASLFSAFLYYTKIENYLALTLFKFRNSGVLRDYKNVSLKNSFNHPFIEVDKNRMYSIVYLILILYTINISYLWLLKKNF</sequence>
<reference evidence="2" key="1">
    <citation type="journal article" date="2015" name="Nature">
        <title>Complex archaea that bridge the gap between prokaryotes and eukaryotes.</title>
        <authorList>
            <person name="Spang A."/>
            <person name="Saw J.H."/>
            <person name="Jorgensen S.L."/>
            <person name="Zaremba-Niedzwiedzka K."/>
            <person name="Martijn J."/>
            <person name="Lind A.E."/>
            <person name="van Eijk R."/>
            <person name="Schleper C."/>
            <person name="Guy L."/>
            <person name="Ettema T.J."/>
        </authorList>
    </citation>
    <scope>NUCLEOTIDE SEQUENCE</scope>
</reference>
<accession>A0A0F9HV30</accession>
<feature type="non-terminal residue" evidence="2">
    <location>
        <position position="145"/>
    </location>
</feature>
<keyword evidence="1" id="KW-1133">Transmembrane helix</keyword>
<name>A0A0F9HV30_9ZZZZ</name>
<dbReference type="EMBL" id="LAZR01014032">
    <property type="protein sequence ID" value="KKM19261.1"/>
    <property type="molecule type" value="Genomic_DNA"/>
</dbReference>
<feature type="transmembrane region" description="Helical" evidence="1">
    <location>
        <begin position="120"/>
        <end position="140"/>
    </location>
</feature>
<evidence type="ECO:0000256" key="1">
    <source>
        <dbReference type="SAM" id="Phobius"/>
    </source>
</evidence>
<organism evidence="2">
    <name type="scientific">marine sediment metagenome</name>
    <dbReference type="NCBI Taxonomy" id="412755"/>
    <lineage>
        <taxon>unclassified sequences</taxon>
        <taxon>metagenomes</taxon>
        <taxon>ecological metagenomes</taxon>
    </lineage>
</organism>
<comment type="caution">
    <text evidence="2">The sequence shown here is derived from an EMBL/GenBank/DDBJ whole genome shotgun (WGS) entry which is preliminary data.</text>
</comment>
<gene>
    <name evidence="2" type="ORF">LCGC14_1657390</name>
</gene>
<protein>
    <submittedName>
        <fullName evidence="2">Uncharacterized protein</fullName>
    </submittedName>
</protein>
<keyword evidence="1" id="KW-0812">Transmembrane</keyword>